<evidence type="ECO:0000256" key="1">
    <source>
        <dbReference type="ARBA" id="ARBA00001961"/>
    </source>
</evidence>
<evidence type="ECO:0000256" key="11">
    <source>
        <dbReference type="ARBA" id="ARBA00023004"/>
    </source>
</evidence>
<organism evidence="15 16">
    <name type="scientific">Pseudolycoriella hygida</name>
    <dbReference type="NCBI Taxonomy" id="35572"/>
    <lineage>
        <taxon>Eukaryota</taxon>
        <taxon>Metazoa</taxon>
        <taxon>Ecdysozoa</taxon>
        <taxon>Arthropoda</taxon>
        <taxon>Hexapoda</taxon>
        <taxon>Insecta</taxon>
        <taxon>Pterygota</taxon>
        <taxon>Neoptera</taxon>
        <taxon>Endopterygota</taxon>
        <taxon>Diptera</taxon>
        <taxon>Nematocera</taxon>
        <taxon>Sciaroidea</taxon>
        <taxon>Sciaridae</taxon>
        <taxon>Pseudolycoriella</taxon>
    </lineage>
</organism>
<evidence type="ECO:0000256" key="8">
    <source>
        <dbReference type="ARBA" id="ARBA00022896"/>
    </source>
</evidence>
<protein>
    <recommendedName>
        <fullName evidence="5">procollagen-proline 4-dioxygenase</fullName>
        <ecNumber evidence="5">1.14.11.2</ecNumber>
    </recommendedName>
</protein>
<comment type="caution">
    <text evidence="15">The sequence shown here is derived from an EMBL/GenBank/DDBJ whole genome shotgun (WGS) entry which is preliminary data.</text>
</comment>
<evidence type="ECO:0000313" key="15">
    <source>
        <dbReference type="EMBL" id="KAJ6630485.1"/>
    </source>
</evidence>
<feature type="repeat" description="TPR" evidence="13">
    <location>
        <begin position="192"/>
        <end position="225"/>
    </location>
</feature>
<evidence type="ECO:0000256" key="13">
    <source>
        <dbReference type="PROSITE-ProRule" id="PRU00339"/>
    </source>
</evidence>
<evidence type="ECO:0000256" key="2">
    <source>
        <dbReference type="ARBA" id="ARBA00002035"/>
    </source>
</evidence>
<dbReference type="GO" id="GO:0005788">
    <property type="term" value="C:endoplasmic reticulum lumen"/>
    <property type="evidence" value="ECO:0007669"/>
    <property type="project" value="UniProtKB-SubCell"/>
</dbReference>
<dbReference type="Proteomes" id="UP001151699">
    <property type="component" value="Unassembled WGS sequence"/>
</dbReference>
<keyword evidence="8" id="KW-0847">Vitamin C</keyword>
<dbReference type="InterPro" id="IPR005123">
    <property type="entry name" value="Oxoglu/Fe-dep_dioxygenase_dom"/>
</dbReference>
<evidence type="ECO:0000256" key="9">
    <source>
        <dbReference type="ARBA" id="ARBA00022964"/>
    </source>
</evidence>
<dbReference type="SUPFAM" id="SSF48452">
    <property type="entry name" value="TPR-like"/>
    <property type="match status" value="1"/>
</dbReference>
<evidence type="ECO:0000256" key="6">
    <source>
        <dbReference type="ARBA" id="ARBA00022723"/>
    </source>
</evidence>
<dbReference type="GO" id="GO:0005506">
    <property type="term" value="F:iron ion binding"/>
    <property type="evidence" value="ECO:0007669"/>
    <property type="project" value="InterPro"/>
</dbReference>
<dbReference type="PANTHER" id="PTHR10869:SF244">
    <property type="entry name" value="PROLYL 4-HYDROXYLASE SUBUNIT ALPHA-2"/>
    <property type="match status" value="1"/>
</dbReference>
<dbReference type="AlphaFoldDB" id="A0A9Q0MLU1"/>
<evidence type="ECO:0000256" key="10">
    <source>
        <dbReference type="ARBA" id="ARBA00023002"/>
    </source>
</evidence>
<accession>A0A9Q0MLU1</accession>
<dbReference type="InterPro" id="IPR059068">
    <property type="entry name" value="TPR_P4H"/>
</dbReference>
<proteinExistence type="inferred from homology"/>
<feature type="domain" description="Fe2OG dioxygenase" evidence="14">
    <location>
        <begin position="364"/>
        <end position="465"/>
    </location>
</feature>
<keyword evidence="12" id="KW-0325">Glycoprotein</keyword>
<keyword evidence="11" id="KW-0408">Iron</keyword>
<comment type="function">
    <text evidence="2">Catalyzes the post-translational formation of 4-hydroxyproline in -Xaa-Pro-Gly- sequences in collagens and other proteins.</text>
</comment>
<comment type="subcellular location">
    <subcellularLocation>
        <location evidence="3">Endoplasmic reticulum lumen</location>
    </subcellularLocation>
</comment>
<dbReference type="InterPro" id="IPR019734">
    <property type="entry name" value="TPR_rpt"/>
</dbReference>
<name>A0A9Q0MLU1_9DIPT</name>
<evidence type="ECO:0000256" key="4">
    <source>
        <dbReference type="ARBA" id="ARBA00006511"/>
    </source>
</evidence>
<dbReference type="PANTHER" id="PTHR10869">
    <property type="entry name" value="PROLYL 4-HYDROXYLASE ALPHA SUBUNIT"/>
    <property type="match status" value="1"/>
</dbReference>
<dbReference type="Gene3D" id="2.60.120.620">
    <property type="entry name" value="q2cbj1_9rhob like domain"/>
    <property type="match status" value="1"/>
</dbReference>
<dbReference type="EC" id="1.14.11.2" evidence="5"/>
<dbReference type="SMART" id="SM00702">
    <property type="entry name" value="P4Hc"/>
    <property type="match status" value="1"/>
</dbReference>
<gene>
    <name evidence="15" type="primary">P4HA2_1</name>
    <name evidence="15" type="ORF">Bhyg_16743</name>
</gene>
<evidence type="ECO:0000256" key="12">
    <source>
        <dbReference type="ARBA" id="ARBA00023180"/>
    </source>
</evidence>
<dbReference type="FunFam" id="1.25.40.10:FF:000006">
    <property type="entry name" value="Prolyl 4-hydroxylase subunit alpha 2"/>
    <property type="match status" value="1"/>
</dbReference>
<dbReference type="PROSITE" id="PS50005">
    <property type="entry name" value="TPR"/>
    <property type="match status" value="1"/>
</dbReference>
<evidence type="ECO:0000256" key="5">
    <source>
        <dbReference type="ARBA" id="ARBA00012269"/>
    </source>
</evidence>
<reference evidence="15" key="1">
    <citation type="submission" date="2022-07" db="EMBL/GenBank/DDBJ databases">
        <authorList>
            <person name="Trinca V."/>
            <person name="Uliana J.V.C."/>
            <person name="Torres T.T."/>
            <person name="Ward R.J."/>
            <person name="Monesi N."/>
        </authorList>
    </citation>
    <scope>NUCLEOTIDE SEQUENCE</scope>
    <source>
        <strain evidence="15">HSMRA1968</strain>
        <tissue evidence="15">Whole embryos</tissue>
    </source>
</reference>
<evidence type="ECO:0000256" key="7">
    <source>
        <dbReference type="ARBA" id="ARBA00022824"/>
    </source>
</evidence>
<comment type="cofactor">
    <cofactor evidence="1">
        <name>L-ascorbate</name>
        <dbReference type="ChEBI" id="CHEBI:38290"/>
    </cofactor>
</comment>
<dbReference type="InterPro" id="IPR045054">
    <property type="entry name" value="P4HA-like"/>
</dbReference>
<evidence type="ECO:0000256" key="3">
    <source>
        <dbReference type="ARBA" id="ARBA00004319"/>
    </source>
</evidence>
<dbReference type="InterPro" id="IPR013547">
    <property type="entry name" value="P4H_N"/>
</dbReference>
<dbReference type="OrthoDB" id="420380at2759"/>
<dbReference type="GO" id="GO:0031418">
    <property type="term" value="F:L-ascorbic acid binding"/>
    <property type="evidence" value="ECO:0007669"/>
    <property type="project" value="UniProtKB-KW"/>
</dbReference>
<evidence type="ECO:0000259" key="14">
    <source>
        <dbReference type="PROSITE" id="PS51471"/>
    </source>
</evidence>
<dbReference type="InterPro" id="IPR006620">
    <property type="entry name" value="Pro_4_hyd_alph"/>
</dbReference>
<keyword evidence="7" id="KW-0256">Endoplasmic reticulum</keyword>
<dbReference type="PROSITE" id="PS51471">
    <property type="entry name" value="FE2OG_OXY"/>
    <property type="match status" value="1"/>
</dbReference>
<dbReference type="GO" id="GO:0004656">
    <property type="term" value="F:procollagen-proline 4-dioxygenase activity"/>
    <property type="evidence" value="ECO:0007669"/>
    <property type="project" value="UniProtKB-EC"/>
</dbReference>
<dbReference type="Pfam" id="PF08336">
    <property type="entry name" value="P4Ha_N"/>
    <property type="match status" value="1"/>
</dbReference>
<keyword evidence="10" id="KW-0560">Oxidoreductase</keyword>
<comment type="similarity">
    <text evidence="4">Belongs to the P4HA family.</text>
</comment>
<keyword evidence="13" id="KW-0802">TPR repeat</keyword>
<keyword evidence="16" id="KW-1185">Reference proteome</keyword>
<evidence type="ECO:0000313" key="16">
    <source>
        <dbReference type="Proteomes" id="UP001151699"/>
    </source>
</evidence>
<dbReference type="Gene3D" id="6.10.140.1460">
    <property type="match status" value="1"/>
</dbReference>
<keyword evidence="6" id="KW-0479">Metal-binding</keyword>
<dbReference type="EMBL" id="WJQU01002790">
    <property type="protein sequence ID" value="KAJ6630485.1"/>
    <property type="molecule type" value="Genomic_DNA"/>
</dbReference>
<dbReference type="Pfam" id="PF23558">
    <property type="entry name" value="TPR_P4H"/>
    <property type="match status" value="1"/>
</dbReference>
<sequence length="465" mass="52132">MAQGEVFTATTEMEELLDTEAHFISNLESYIHALDQKISLLKGQADDYRTKHQIAQKDAAGYVSSPMNAFLLTKRLTRDREYIESVVTKDLSAEFINKMAAYKKFHKIPTDEDLNGAAVALARLQETYKLNTTNVANGELNGVKYSSPMTSNDCFEMGRQLYLSEDYYYTISWMGEAMDRLAIDRNSNNSLTEILEYLSMAWSDQGNTVRALQYTRQLLDVSPNHEAAMKNEKKLDILLKEGGGSKSTFENEPHYKPKSNETLTYEMLCRKEISLSPAVASKLKCKYVTNRSPFLKIAPLKLEEANLEPYIVFKRATVGNAKTGGVMTADYRISKSAWLEDNEDKAIHDINQRVEDMTGLSVGVQDRLQVVNYGVGGHYIPHFDFSRKSELFKSKELGHGNPIITMSDVLEGGATVFPRLNVALWPKKGSAAFWHNFHSSGKGDYSTLHGACPVLIGSKFGDAFV</sequence>
<dbReference type="InterPro" id="IPR011990">
    <property type="entry name" value="TPR-like_helical_dom_sf"/>
</dbReference>
<keyword evidence="9" id="KW-0223">Dioxygenase</keyword>
<dbReference type="Gene3D" id="1.25.40.10">
    <property type="entry name" value="Tetratricopeptide repeat domain"/>
    <property type="match status" value="1"/>
</dbReference>